<evidence type="ECO:0000256" key="7">
    <source>
        <dbReference type="SAM" id="Coils"/>
    </source>
</evidence>
<dbReference type="STRING" id="590998.Celf_0673"/>
<keyword evidence="3" id="KW-0813">Transport</keyword>
<dbReference type="InterPro" id="IPR051472">
    <property type="entry name" value="T3SS_Stator/FliH"/>
</dbReference>
<dbReference type="PANTHER" id="PTHR34982">
    <property type="entry name" value="YOP PROTEINS TRANSLOCATION PROTEIN L"/>
    <property type="match status" value="1"/>
</dbReference>
<gene>
    <name evidence="10" type="ordered locus">Celf_0673</name>
</gene>
<dbReference type="GO" id="GO:0044781">
    <property type="term" value="P:bacterial-type flagellum organization"/>
    <property type="evidence" value="ECO:0007669"/>
    <property type="project" value="UniProtKB-KW"/>
</dbReference>
<reference evidence="10 11" key="1">
    <citation type="submission" date="2011-04" db="EMBL/GenBank/DDBJ databases">
        <title>Complete sequence of Cellulomonas fimi ATCC 484.</title>
        <authorList>
            <consortium name="US DOE Joint Genome Institute"/>
            <person name="Lucas S."/>
            <person name="Han J."/>
            <person name="Lapidus A."/>
            <person name="Cheng J.-F."/>
            <person name="Goodwin L."/>
            <person name="Pitluck S."/>
            <person name="Peters L."/>
            <person name="Chertkov O."/>
            <person name="Detter J.C."/>
            <person name="Han C."/>
            <person name="Tapia R."/>
            <person name="Land M."/>
            <person name="Hauser L."/>
            <person name="Kyrpides N."/>
            <person name="Ivanova N."/>
            <person name="Ovchinnikova G."/>
            <person name="Pagani I."/>
            <person name="Mead D."/>
            <person name="Brumm P."/>
            <person name="Woyke T."/>
        </authorList>
    </citation>
    <scope>NUCLEOTIDE SEQUENCE [LARGE SCALE GENOMIC DNA]</scope>
    <source>
        <strain evidence="11">ATCC 484 / DSM 20113 / JCM 1341 / NBRC 15513 / NCIMB 8980 / NCTC 7547</strain>
    </source>
</reference>
<keyword evidence="6" id="KW-1006">Bacterial flagellum protein export</keyword>
<dbReference type="KEGG" id="cfi:Celf_0673"/>
<evidence type="ECO:0000256" key="6">
    <source>
        <dbReference type="ARBA" id="ARBA00023225"/>
    </source>
</evidence>
<keyword evidence="7" id="KW-0175">Coiled coil</keyword>
<evidence type="ECO:0000256" key="4">
    <source>
        <dbReference type="ARBA" id="ARBA00022795"/>
    </source>
</evidence>
<evidence type="ECO:0000256" key="8">
    <source>
        <dbReference type="SAM" id="MobiDB-lite"/>
    </source>
</evidence>
<evidence type="ECO:0000256" key="1">
    <source>
        <dbReference type="ARBA" id="ARBA00003041"/>
    </source>
</evidence>
<keyword evidence="4" id="KW-1005">Bacterial flagellum biogenesis</keyword>
<keyword evidence="11" id="KW-1185">Reference proteome</keyword>
<comment type="function">
    <text evidence="1">Needed for flagellar regrowth and assembly.</text>
</comment>
<keyword evidence="5" id="KW-0653">Protein transport</keyword>
<evidence type="ECO:0000313" key="10">
    <source>
        <dbReference type="EMBL" id="AEE44813.1"/>
    </source>
</evidence>
<dbReference type="Pfam" id="PF02108">
    <property type="entry name" value="FliH"/>
    <property type="match status" value="1"/>
</dbReference>
<evidence type="ECO:0000256" key="3">
    <source>
        <dbReference type="ARBA" id="ARBA00022448"/>
    </source>
</evidence>
<organism evidence="10 11">
    <name type="scientific">Cellulomonas fimi (strain ATCC 484 / DSM 20113 / JCM 1341 / CCUG 24087 / LMG 16345 / NBRC 15513 / NCIMB 8980 / NCTC 7547 / NRS-133)</name>
    <dbReference type="NCBI Taxonomy" id="590998"/>
    <lineage>
        <taxon>Bacteria</taxon>
        <taxon>Bacillati</taxon>
        <taxon>Actinomycetota</taxon>
        <taxon>Actinomycetes</taxon>
        <taxon>Micrococcales</taxon>
        <taxon>Cellulomonadaceae</taxon>
        <taxon>Cellulomonas</taxon>
    </lineage>
</organism>
<dbReference type="EMBL" id="CP002666">
    <property type="protein sequence ID" value="AEE44813.1"/>
    <property type="molecule type" value="Genomic_DNA"/>
</dbReference>
<feature type="coiled-coil region" evidence="7">
    <location>
        <begin position="109"/>
        <end position="138"/>
    </location>
</feature>
<evidence type="ECO:0000256" key="2">
    <source>
        <dbReference type="ARBA" id="ARBA00006602"/>
    </source>
</evidence>
<dbReference type="PANTHER" id="PTHR34982:SF1">
    <property type="entry name" value="FLAGELLAR ASSEMBLY PROTEIN FLIH"/>
    <property type="match status" value="1"/>
</dbReference>
<feature type="domain" description="Flagellar assembly protein FliH/Type III secretion system HrpE" evidence="9">
    <location>
        <begin position="163"/>
        <end position="266"/>
    </location>
</feature>
<dbReference type="HOGENOM" id="CLU_992855_0_0_11"/>
<name>F4GYU4_CELFA</name>
<proteinExistence type="inferred from homology"/>
<comment type="similarity">
    <text evidence="2">Belongs to the FliH family.</text>
</comment>
<dbReference type="GO" id="GO:0015031">
    <property type="term" value="P:protein transport"/>
    <property type="evidence" value="ECO:0007669"/>
    <property type="project" value="UniProtKB-KW"/>
</dbReference>
<dbReference type="RefSeq" id="WP_013769842.1">
    <property type="nucleotide sequence ID" value="NC_015514.1"/>
</dbReference>
<dbReference type="eggNOG" id="COG1317">
    <property type="taxonomic scope" value="Bacteria"/>
</dbReference>
<protein>
    <recommendedName>
        <fullName evidence="9">Flagellar assembly protein FliH/Type III secretion system HrpE domain-containing protein</fullName>
    </recommendedName>
</protein>
<dbReference type="Proteomes" id="UP000008460">
    <property type="component" value="Chromosome"/>
</dbReference>
<evidence type="ECO:0000313" key="11">
    <source>
        <dbReference type="Proteomes" id="UP000008460"/>
    </source>
</evidence>
<dbReference type="GO" id="GO:0005829">
    <property type="term" value="C:cytosol"/>
    <property type="evidence" value="ECO:0007669"/>
    <property type="project" value="TreeGrafter"/>
</dbReference>
<feature type="region of interest" description="Disordered" evidence="8">
    <location>
        <begin position="1"/>
        <end position="20"/>
    </location>
</feature>
<sequence>MPDLGFVPAQRPAPGAASADPAPVLATAGVRTAAAPSAFVATGAVTTPGLPAAQAPAPATASAAPALAAPAPVTGEAVAFRPSPLATVVTPDKGAYDAGRAEGFAAGYAAGAREAARVAQEEAARARAAQEARRAAAQDALDRALAVLATAAAAAAARTVPVVHDVEARLHEAALDLATAVLGVELADHGLGARAALARVLAHVDGTEPVTVRLHPADLAALPAAADATGVAPTVPDGVTLVADPTLAPGDAVADLPDGFLDARLDGAVARARAALRGDA</sequence>
<accession>F4GYU4</accession>
<dbReference type="InterPro" id="IPR018035">
    <property type="entry name" value="Flagellar_FliH/T3SS_HrpE"/>
</dbReference>
<evidence type="ECO:0000259" key="9">
    <source>
        <dbReference type="Pfam" id="PF02108"/>
    </source>
</evidence>
<dbReference type="AlphaFoldDB" id="F4GYU4"/>
<evidence type="ECO:0000256" key="5">
    <source>
        <dbReference type="ARBA" id="ARBA00022927"/>
    </source>
</evidence>